<protein>
    <submittedName>
        <fullName evidence="1">Uncharacterized protein</fullName>
    </submittedName>
</protein>
<name>A0A5J4XA34_9EUKA</name>
<dbReference type="OrthoDB" id="10689660at2759"/>
<dbReference type="AlphaFoldDB" id="A0A5J4XA34"/>
<evidence type="ECO:0000313" key="1">
    <source>
        <dbReference type="EMBL" id="KAA6403772.1"/>
    </source>
</evidence>
<dbReference type="EMBL" id="SNRW01000063">
    <property type="protein sequence ID" value="KAA6403772.1"/>
    <property type="molecule type" value="Genomic_DNA"/>
</dbReference>
<reference evidence="1 2" key="1">
    <citation type="submission" date="2019-03" db="EMBL/GenBank/DDBJ databases">
        <title>Single cell metagenomics reveals metabolic interactions within the superorganism composed of flagellate Streblomastix strix and complex community of Bacteroidetes bacteria on its surface.</title>
        <authorList>
            <person name="Treitli S.C."/>
            <person name="Kolisko M."/>
            <person name="Husnik F."/>
            <person name="Keeling P."/>
            <person name="Hampl V."/>
        </authorList>
    </citation>
    <scope>NUCLEOTIDE SEQUENCE [LARGE SCALE GENOMIC DNA]</scope>
    <source>
        <strain evidence="1">ST1C</strain>
    </source>
</reference>
<proteinExistence type="predicted"/>
<gene>
    <name evidence="1" type="ORF">EZS28_000710</name>
</gene>
<accession>A0A5J4XA34</accession>
<sequence length="195" mass="22622">MVMIQIARFSLKKYMRRTSRPKFISYAAKKVKSKLFDITKVNSTPLTRPPEFLQHLVEIRAYDESEKELDADMMKLLENNLHMEKSQFKIEKFSSTRLVTEEGTIDMKKDEIAQACVDSLNNLEIYNYPQLINMEVSLLSIFSGIYGITNEQIIAQGLSNIRNFNKLTENAEKNYVQAAFSGERKPNLWIITKII</sequence>
<organism evidence="1 2">
    <name type="scientific">Streblomastix strix</name>
    <dbReference type="NCBI Taxonomy" id="222440"/>
    <lineage>
        <taxon>Eukaryota</taxon>
        <taxon>Metamonada</taxon>
        <taxon>Preaxostyla</taxon>
        <taxon>Oxymonadida</taxon>
        <taxon>Streblomastigidae</taxon>
        <taxon>Streblomastix</taxon>
    </lineage>
</organism>
<comment type="caution">
    <text evidence="1">The sequence shown here is derived from an EMBL/GenBank/DDBJ whole genome shotgun (WGS) entry which is preliminary data.</text>
</comment>
<dbReference type="Proteomes" id="UP000324800">
    <property type="component" value="Unassembled WGS sequence"/>
</dbReference>
<evidence type="ECO:0000313" key="2">
    <source>
        <dbReference type="Proteomes" id="UP000324800"/>
    </source>
</evidence>